<dbReference type="AlphaFoldDB" id="A0A819Z297"/>
<feature type="region of interest" description="Disordered" evidence="1">
    <location>
        <begin position="28"/>
        <end position="49"/>
    </location>
</feature>
<accession>A0A819Z297</accession>
<protein>
    <submittedName>
        <fullName evidence="2">Uncharacterized protein</fullName>
    </submittedName>
</protein>
<sequence length="335" mass="38634">MDSIRQRDRRAKSKQRLQNELEKVLRRSEFANKSFPEETSKGLSTYDYQETTTSSPLTLEDIAPMETSHSLDAGAHVDVIEDPVSMTQFPILEDIAEEDDCVMEEADKEGIVLQNDERKTQCRNPNCKLFGYFIKYSTEFLHFPIEFQLLSILSRTKIKFYKNYIRTSPATELSGVCDEAVYRKLVRTQRDPFIILTLNINGISIFQSSNRSIWIFTAAINEVARQDRFKLNNMLILAISSSLCDKASTGKTMICVFPTAPTITYSLRTNEWYDQMIETVCNPDVRQRTAEDEILEILCGHKGSELRTLLLFGIFAFREGLNELHYKREYFTADT</sequence>
<comment type="caution">
    <text evidence="2">The sequence shown here is derived from an EMBL/GenBank/DDBJ whole genome shotgun (WGS) entry which is preliminary data.</text>
</comment>
<evidence type="ECO:0000256" key="1">
    <source>
        <dbReference type="SAM" id="MobiDB-lite"/>
    </source>
</evidence>
<evidence type="ECO:0000313" key="2">
    <source>
        <dbReference type="EMBL" id="CAF4167417.1"/>
    </source>
</evidence>
<organism evidence="2 3">
    <name type="scientific">Rotaria sordida</name>
    <dbReference type="NCBI Taxonomy" id="392033"/>
    <lineage>
        <taxon>Eukaryota</taxon>
        <taxon>Metazoa</taxon>
        <taxon>Spiralia</taxon>
        <taxon>Gnathifera</taxon>
        <taxon>Rotifera</taxon>
        <taxon>Eurotatoria</taxon>
        <taxon>Bdelloidea</taxon>
        <taxon>Philodinida</taxon>
        <taxon>Philodinidae</taxon>
        <taxon>Rotaria</taxon>
    </lineage>
</organism>
<name>A0A819Z297_9BILA</name>
<evidence type="ECO:0000313" key="3">
    <source>
        <dbReference type="Proteomes" id="UP000663836"/>
    </source>
</evidence>
<gene>
    <name evidence="2" type="ORF">JBS370_LOCUS34831</name>
</gene>
<reference evidence="2" key="1">
    <citation type="submission" date="2021-02" db="EMBL/GenBank/DDBJ databases">
        <authorList>
            <person name="Nowell W R."/>
        </authorList>
    </citation>
    <scope>NUCLEOTIDE SEQUENCE</scope>
</reference>
<proteinExistence type="predicted"/>
<feature type="compositionally biased region" description="Basic and acidic residues" evidence="1">
    <location>
        <begin position="28"/>
        <end position="40"/>
    </location>
</feature>
<dbReference type="EMBL" id="CAJOBD010011421">
    <property type="protein sequence ID" value="CAF4167417.1"/>
    <property type="molecule type" value="Genomic_DNA"/>
</dbReference>
<dbReference type="Proteomes" id="UP000663836">
    <property type="component" value="Unassembled WGS sequence"/>
</dbReference>